<reference evidence="2 3" key="1">
    <citation type="submission" date="2020-06" db="EMBL/GenBank/DDBJ databases">
        <title>Taxonomy, biology and ecology of Rhodococcus bacteria occurring in California pistachio and other woody hosts as revealed by genome sequence analyses.</title>
        <authorList>
            <person name="Gai Y."/>
            <person name="Riely B."/>
        </authorList>
    </citation>
    <scope>NUCLEOTIDE SEQUENCE [LARGE SCALE GENOMIC DNA]</scope>
    <source>
        <strain evidence="2 3">BP-284</strain>
    </source>
</reference>
<feature type="region of interest" description="Disordered" evidence="1">
    <location>
        <begin position="191"/>
        <end position="272"/>
    </location>
</feature>
<accession>A0ABS7NVB9</accession>
<name>A0ABS7NVB9_9NOCA</name>
<feature type="compositionally biased region" description="Low complexity" evidence="1">
    <location>
        <begin position="244"/>
        <end position="272"/>
    </location>
</feature>
<keyword evidence="3" id="KW-1185">Reference proteome</keyword>
<evidence type="ECO:0000313" key="3">
    <source>
        <dbReference type="Proteomes" id="UP001520140"/>
    </source>
</evidence>
<dbReference type="SUPFAM" id="SSF58113">
    <property type="entry name" value="Apolipoprotein A-I"/>
    <property type="match status" value="1"/>
</dbReference>
<dbReference type="EMBL" id="JABUKG010000015">
    <property type="protein sequence ID" value="MBY6321971.1"/>
    <property type="molecule type" value="Genomic_DNA"/>
</dbReference>
<dbReference type="RefSeq" id="WP_068099427.1">
    <property type="nucleotide sequence ID" value="NZ_JABUKE010000015.1"/>
</dbReference>
<dbReference type="Gene3D" id="1.20.120.20">
    <property type="entry name" value="Apolipoprotein"/>
    <property type="match status" value="1"/>
</dbReference>
<evidence type="ECO:0000313" key="2">
    <source>
        <dbReference type="EMBL" id="MBY6321971.1"/>
    </source>
</evidence>
<gene>
    <name evidence="2" type="ORF">HQ605_14185</name>
</gene>
<proteinExistence type="predicted"/>
<protein>
    <submittedName>
        <fullName evidence="2">Heparin-binding hemagglutinin</fullName>
    </submittedName>
</protein>
<sequence length="272" mass="28792">MTDPKFDNVKTPLYAAVGAGDAVVQAVADVVAQVRNRAESTQADVGDRVDTARARLADLQEDVTESVETLRNRLEALPQELPEEIAELRERFTPEELRKVAEAYLKVASDLYTALAERGEETVERIRKNPQIEEGLERANKAANDAVDLTEDTLGTVASQTRAVGERAAALAGRASTRVQEGADEAAEAIKDGADEVSENLDEAGDKAKATGQKASDKVSGAAGTVEGKTRNDANSPIKKTPAKKTTPAAKSTTPAKKTPAKKAAPAKKSTS</sequence>
<organism evidence="2 3">
    <name type="scientific">Rhodococcoides kroppenstedtii</name>
    <dbReference type="NCBI Taxonomy" id="293050"/>
    <lineage>
        <taxon>Bacteria</taxon>
        <taxon>Bacillati</taxon>
        <taxon>Actinomycetota</taxon>
        <taxon>Actinomycetes</taxon>
        <taxon>Mycobacteriales</taxon>
        <taxon>Nocardiaceae</taxon>
        <taxon>Rhodococcoides</taxon>
    </lineage>
</organism>
<dbReference type="Proteomes" id="UP001520140">
    <property type="component" value="Unassembled WGS sequence"/>
</dbReference>
<comment type="caution">
    <text evidence="2">The sequence shown here is derived from an EMBL/GenBank/DDBJ whole genome shotgun (WGS) entry which is preliminary data.</text>
</comment>
<evidence type="ECO:0000256" key="1">
    <source>
        <dbReference type="SAM" id="MobiDB-lite"/>
    </source>
</evidence>